<evidence type="ECO:0000313" key="2">
    <source>
        <dbReference type="EMBL" id="OUR95471.1"/>
    </source>
</evidence>
<accession>A0A1Y5F8F5</accession>
<dbReference type="Proteomes" id="UP000196531">
    <property type="component" value="Unassembled WGS sequence"/>
</dbReference>
<organism evidence="2 3">
    <name type="scientific">Halobacteriovorax marinus</name>
    <dbReference type="NCBI Taxonomy" id="97084"/>
    <lineage>
        <taxon>Bacteria</taxon>
        <taxon>Pseudomonadati</taxon>
        <taxon>Bdellovibrionota</taxon>
        <taxon>Bacteriovoracia</taxon>
        <taxon>Bacteriovoracales</taxon>
        <taxon>Halobacteriovoraceae</taxon>
        <taxon>Halobacteriovorax</taxon>
    </lineage>
</organism>
<protein>
    <submittedName>
        <fullName evidence="2">Uncharacterized protein</fullName>
    </submittedName>
</protein>
<evidence type="ECO:0000256" key="1">
    <source>
        <dbReference type="SAM" id="SignalP"/>
    </source>
</evidence>
<keyword evidence="1" id="KW-0732">Signal</keyword>
<dbReference type="AlphaFoldDB" id="A0A1Y5F8F5"/>
<proteinExistence type="predicted"/>
<feature type="signal peptide" evidence="1">
    <location>
        <begin position="1"/>
        <end position="20"/>
    </location>
</feature>
<sequence>MKLITRSILILCLFNISVVASESTNLVLRAIVRANVNVYFEEGSSLRVLSNAPFKKSIRPFKYSSGTFKKSADHKDYKVLEISMN</sequence>
<reference evidence="3" key="1">
    <citation type="journal article" date="2017" name="Proc. Natl. Acad. Sci. U.S.A.">
        <title>Simulation of Deepwater Horizon oil plume reveals substrate specialization within a complex community of hydrocarbon-degraders.</title>
        <authorList>
            <person name="Hu P."/>
            <person name="Dubinsky E.A."/>
            <person name="Probst A.J."/>
            <person name="Wang J."/>
            <person name="Sieber C.M.K."/>
            <person name="Tom L.M."/>
            <person name="Gardinali P."/>
            <person name="Banfield J.F."/>
            <person name="Atlas R.M."/>
            <person name="Andersen G.L."/>
        </authorList>
    </citation>
    <scope>NUCLEOTIDE SEQUENCE [LARGE SCALE GENOMIC DNA]</scope>
</reference>
<gene>
    <name evidence="2" type="ORF">A9Q84_16695</name>
</gene>
<evidence type="ECO:0000313" key="3">
    <source>
        <dbReference type="Proteomes" id="UP000196531"/>
    </source>
</evidence>
<dbReference type="EMBL" id="MAAO01000008">
    <property type="protein sequence ID" value="OUR95471.1"/>
    <property type="molecule type" value="Genomic_DNA"/>
</dbReference>
<comment type="caution">
    <text evidence="2">The sequence shown here is derived from an EMBL/GenBank/DDBJ whole genome shotgun (WGS) entry which is preliminary data.</text>
</comment>
<name>A0A1Y5F8F5_9BACT</name>
<feature type="chain" id="PRO_5013368578" evidence="1">
    <location>
        <begin position="21"/>
        <end position="85"/>
    </location>
</feature>